<dbReference type="EMBL" id="BART01009985">
    <property type="protein sequence ID" value="GAG83572.1"/>
    <property type="molecule type" value="Genomic_DNA"/>
</dbReference>
<dbReference type="AlphaFoldDB" id="X1BQY0"/>
<gene>
    <name evidence="1" type="ORF">S01H4_21925</name>
</gene>
<organism evidence="1">
    <name type="scientific">marine sediment metagenome</name>
    <dbReference type="NCBI Taxonomy" id="412755"/>
    <lineage>
        <taxon>unclassified sequences</taxon>
        <taxon>metagenomes</taxon>
        <taxon>ecological metagenomes</taxon>
    </lineage>
</organism>
<protein>
    <submittedName>
        <fullName evidence="1">Uncharacterized protein</fullName>
    </submittedName>
</protein>
<reference evidence="1" key="1">
    <citation type="journal article" date="2014" name="Front. Microbiol.">
        <title>High frequency of phylogenetically diverse reductive dehalogenase-homologous genes in deep subseafloor sedimentary metagenomes.</title>
        <authorList>
            <person name="Kawai M."/>
            <person name="Futagami T."/>
            <person name="Toyoda A."/>
            <person name="Takaki Y."/>
            <person name="Nishi S."/>
            <person name="Hori S."/>
            <person name="Arai W."/>
            <person name="Tsubouchi T."/>
            <person name="Morono Y."/>
            <person name="Uchiyama I."/>
            <person name="Ito T."/>
            <person name="Fujiyama A."/>
            <person name="Inagaki F."/>
            <person name="Takami H."/>
        </authorList>
    </citation>
    <scope>NUCLEOTIDE SEQUENCE</scope>
    <source>
        <strain evidence="1">Expedition CK06-06</strain>
    </source>
</reference>
<name>X1BQY0_9ZZZZ</name>
<feature type="non-terminal residue" evidence="1">
    <location>
        <position position="53"/>
    </location>
</feature>
<accession>X1BQY0</accession>
<sequence length="53" mass="6089">MLVASASSEALRITPLNLDPDGREFFELTETYLKPQDLHRLEDAFEMARQQHG</sequence>
<evidence type="ECO:0000313" key="1">
    <source>
        <dbReference type="EMBL" id="GAG83572.1"/>
    </source>
</evidence>
<proteinExistence type="predicted"/>
<comment type="caution">
    <text evidence="1">The sequence shown here is derived from an EMBL/GenBank/DDBJ whole genome shotgun (WGS) entry which is preliminary data.</text>
</comment>